<dbReference type="FunFam" id="3.40.50.720:FF:000084">
    <property type="entry name" value="Short-chain dehydrogenase reductase"/>
    <property type="match status" value="1"/>
</dbReference>
<dbReference type="PANTHER" id="PTHR42879:SF2">
    <property type="entry name" value="3-OXOACYL-[ACYL-CARRIER-PROTEIN] REDUCTASE FABG"/>
    <property type="match status" value="1"/>
</dbReference>
<dbReference type="PIRSF" id="PIRSF000126">
    <property type="entry name" value="11-beta-HSD1"/>
    <property type="match status" value="1"/>
</dbReference>
<dbReference type="RefSeq" id="WP_135109485.1">
    <property type="nucleotide sequence ID" value="NZ_SRHY01000006.1"/>
</dbReference>
<evidence type="ECO:0000259" key="4">
    <source>
        <dbReference type="SMART" id="SM00822"/>
    </source>
</evidence>
<dbReference type="Pfam" id="PF00106">
    <property type="entry name" value="adh_short"/>
    <property type="match status" value="1"/>
</dbReference>
<evidence type="ECO:0000313" key="5">
    <source>
        <dbReference type="EMBL" id="TFJ93403.1"/>
    </source>
</evidence>
<dbReference type="SMART" id="SM00822">
    <property type="entry name" value="PKS_KR"/>
    <property type="match status" value="1"/>
</dbReference>
<sequence length="263" mass="27719">MAVFAHDALKGEHVLVTGATGGIGSETAKVLAGMGASVTLTGRRKHKLKQLTAEIHESTPFAHVYTYAADLGNDEERHELVQSAEKACGPISLLVNNAGISGGGPVEQLEQDDLERVMHVNYTSAVLLTQVVYQSMKQQKKGAIVNVTSLSGLRGTYGGTAYAGSKFAMTGFTHSLALEAIEHGIRVNAVSPGFVDTEMGRASAQKKAERQNRSLSEVVKDSIPSGRMTKPDEVANTIAFLLTDAAANIVGESVKISGGSVLR</sequence>
<dbReference type="InterPro" id="IPR057326">
    <property type="entry name" value="KR_dom"/>
</dbReference>
<evidence type="ECO:0000313" key="6">
    <source>
        <dbReference type="Proteomes" id="UP000298484"/>
    </source>
</evidence>
<accession>A0A4Y9AC70</accession>
<evidence type="ECO:0000256" key="1">
    <source>
        <dbReference type="ARBA" id="ARBA00006484"/>
    </source>
</evidence>
<dbReference type="PRINTS" id="PR00081">
    <property type="entry name" value="GDHRDH"/>
</dbReference>
<gene>
    <name evidence="5" type="ORF">E4U82_06975</name>
</gene>
<feature type="domain" description="Ketoreductase" evidence="4">
    <location>
        <begin position="12"/>
        <end position="193"/>
    </location>
</feature>
<reference evidence="5 6" key="1">
    <citation type="submission" date="2019-03" db="EMBL/GenBank/DDBJ databases">
        <title>Genome sequence of Lentibacillus salicampi ATCC BAA-719.</title>
        <authorList>
            <person name="Maclea K.S."/>
            <person name="Simoes Junior M."/>
        </authorList>
    </citation>
    <scope>NUCLEOTIDE SEQUENCE [LARGE SCALE GENOMIC DNA]</scope>
    <source>
        <strain evidence="5 6">ATCC BAA-719</strain>
    </source>
</reference>
<dbReference type="Gene3D" id="3.40.50.720">
    <property type="entry name" value="NAD(P)-binding Rossmann-like Domain"/>
    <property type="match status" value="1"/>
</dbReference>
<dbReference type="GO" id="GO:0016491">
    <property type="term" value="F:oxidoreductase activity"/>
    <property type="evidence" value="ECO:0007669"/>
    <property type="project" value="UniProtKB-KW"/>
</dbReference>
<dbReference type="GO" id="GO:0008206">
    <property type="term" value="P:bile acid metabolic process"/>
    <property type="evidence" value="ECO:0007669"/>
    <property type="project" value="UniProtKB-ARBA"/>
</dbReference>
<protein>
    <submittedName>
        <fullName evidence="5">SDR family oxidoreductase</fullName>
    </submittedName>
</protein>
<dbReference type="OrthoDB" id="9803333at2"/>
<evidence type="ECO:0000256" key="3">
    <source>
        <dbReference type="RuleBase" id="RU000363"/>
    </source>
</evidence>
<evidence type="ECO:0000256" key="2">
    <source>
        <dbReference type="ARBA" id="ARBA00023002"/>
    </source>
</evidence>
<dbReference type="Proteomes" id="UP000298484">
    <property type="component" value="Unassembled WGS sequence"/>
</dbReference>
<dbReference type="SUPFAM" id="SSF51735">
    <property type="entry name" value="NAD(P)-binding Rossmann-fold domains"/>
    <property type="match status" value="1"/>
</dbReference>
<dbReference type="PANTHER" id="PTHR42879">
    <property type="entry name" value="3-OXOACYL-(ACYL-CARRIER-PROTEIN) REDUCTASE"/>
    <property type="match status" value="1"/>
</dbReference>
<dbReference type="InterPro" id="IPR020904">
    <property type="entry name" value="Sc_DH/Rdtase_CS"/>
</dbReference>
<comment type="caution">
    <text evidence="5">The sequence shown here is derived from an EMBL/GenBank/DDBJ whole genome shotgun (WGS) entry which is preliminary data.</text>
</comment>
<dbReference type="InterPro" id="IPR002347">
    <property type="entry name" value="SDR_fam"/>
</dbReference>
<dbReference type="InterPro" id="IPR036291">
    <property type="entry name" value="NAD(P)-bd_dom_sf"/>
</dbReference>
<dbReference type="EMBL" id="SRHY01000006">
    <property type="protein sequence ID" value="TFJ93403.1"/>
    <property type="molecule type" value="Genomic_DNA"/>
</dbReference>
<organism evidence="5 6">
    <name type="scientific">Lentibacillus salicampi</name>
    <dbReference type="NCBI Taxonomy" id="175306"/>
    <lineage>
        <taxon>Bacteria</taxon>
        <taxon>Bacillati</taxon>
        <taxon>Bacillota</taxon>
        <taxon>Bacilli</taxon>
        <taxon>Bacillales</taxon>
        <taxon>Bacillaceae</taxon>
        <taxon>Lentibacillus</taxon>
    </lineage>
</organism>
<dbReference type="InterPro" id="IPR050259">
    <property type="entry name" value="SDR"/>
</dbReference>
<dbReference type="AlphaFoldDB" id="A0A4Y9AC70"/>
<dbReference type="PRINTS" id="PR00080">
    <property type="entry name" value="SDRFAMILY"/>
</dbReference>
<keyword evidence="6" id="KW-1185">Reference proteome</keyword>
<proteinExistence type="inferred from homology"/>
<name>A0A4Y9AC70_9BACI</name>
<comment type="similarity">
    <text evidence="1 3">Belongs to the short-chain dehydrogenases/reductases (SDR) family.</text>
</comment>
<dbReference type="CDD" id="cd05233">
    <property type="entry name" value="SDR_c"/>
    <property type="match status" value="1"/>
</dbReference>
<keyword evidence="2" id="KW-0560">Oxidoreductase</keyword>
<dbReference type="PROSITE" id="PS00061">
    <property type="entry name" value="ADH_SHORT"/>
    <property type="match status" value="1"/>
</dbReference>